<dbReference type="EMBL" id="JAQQXR010000003">
    <property type="protein sequence ID" value="MDC8757916.1"/>
    <property type="molecule type" value="Genomic_DNA"/>
</dbReference>
<keyword evidence="1" id="KW-1133">Transmembrane helix</keyword>
<accession>A0ABT5K0T6</accession>
<feature type="transmembrane region" description="Helical" evidence="1">
    <location>
        <begin position="164"/>
        <end position="185"/>
    </location>
</feature>
<organism evidence="2 3">
    <name type="scientific">Janthinobacterium fluminis</name>
    <dbReference type="NCBI Taxonomy" id="2987524"/>
    <lineage>
        <taxon>Bacteria</taxon>
        <taxon>Pseudomonadati</taxon>
        <taxon>Pseudomonadota</taxon>
        <taxon>Betaproteobacteria</taxon>
        <taxon>Burkholderiales</taxon>
        <taxon>Oxalobacteraceae</taxon>
        <taxon>Janthinobacterium</taxon>
    </lineage>
</organism>
<feature type="transmembrane region" description="Helical" evidence="1">
    <location>
        <begin position="15"/>
        <end position="38"/>
    </location>
</feature>
<keyword evidence="1" id="KW-0472">Membrane</keyword>
<dbReference type="Proteomes" id="UP001221208">
    <property type="component" value="Unassembled WGS sequence"/>
</dbReference>
<name>A0ABT5K0T6_9BURK</name>
<feature type="transmembrane region" description="Helical" evidence="1">
    <location>
        <begin position="358"/>
        <end position="379"/>
    </location>
</feature>
<dbReference type="PANTHER" id="PTHR34219">
    <property type="entry name" value="IRON-REGULATED INNER MEMBRANE PROTEIN-RELATED"/>
    <property type="match status" value="1"/>
</dbReference>
<dbReference type="PANTHER" id="PTHR34219:SF3">
    <property type="entry name" value="BLL7967 PROTEIN"/>
    <property type="match status" value="1"/>
</dbReference>
<reference evidence="2 3" key="1">
    <citation type="submission" date="2022-10" db="EMBL/GenBank/DDBJ databases">
        <title>Janthinobacterium sp. hw3 Genome sequencing.</title>
        <authorList>
            <person name="Park S."/>
        </authorList>
    </citation>
    <scope>NUCLEOTIDE SEQUENCE [LARGE SCALE GENOMIC DNA]</scope>
    <source>
        <strain evidence="3">hw3</strain>
    </source>
</reference>
<keyword evidence="1" id="KW-0812">Transmembrane</keyword>
<proteinExistence type="predicted"/>
<evidence type="ECO:0000313" key="2">
    <source>
        <dbReference type="EMBL" id="MDC8757916.1"/>
    </source>
</evidence>
<evidence type="ECO:0000313" key="3">
    <source>
        <dbReference type="Proteomes" id="UP001221208"/>
    </source>
</evidence>
<gene>
    <name evidence="2" type="ORF">OIK44_09975</name>
</gene>
<evidence type="ECO:0000256" key="1">
    <source>
        <dbReference type="SAM" id="Phobius"/>
    </source>
</evidence>
<dbReference type="InterPro" id="IPR005625">
    <property type="entry name" value="PepSY-ass_TM"/>
</dbReference>
<feature type="transmembrane region" description="Helical" evidence="1">
    <location>
        <begin position="217"/>
        <end position="236"/>
    </location>
</feature>
<sequence>MNVKSGKQFVAKLHLYIGLWLGGVFVVLGLTGTAIAWLPELDAALNPALLQSVPRYAGAPFQVTSRTVQEVVERLSGDTAYGRPAQLNTPADGHDVYVAYYRVPPAAGAGPATQTRLRQVMLDADTLQVKGEREWGSYGLSRPLLMPTLFHLHRYLLSGEVGKILTGITGVALLALAFSGLVLWWPRPNWQALRRALRISYGGSWPRLHYSLHKTSGFFAAPVLAVLAFSGIYMNLPQMVLPVVGMLAELSPGDKVSNAAPGAHITPGAAMAAAQALYPNGRVSRIALPAQAGLPYEIRVRQPDEVAKGDGATRVTLDAVSGKLLRVRDPLLAPGGERFLGWQYPLHSGQAFGAPGRAFISVFGLLPLGFFLTGVLIWMKRRPAARKR</sequence>
<comment type="caution">
    <text evidence="2">The sequence shown here is derived from an EMBL/GenBank/DDBJ whole genome shotgun (WGS) entry which is preliminary data.</text>
</comment>
<dbReference type="Pfam" id="PF03929">
    <property type="entry name" value="PepSY_TM"/>
    <property type="match status" value="1"/>
</dbReference>
<protein>
    <submittedName>
        <fullName evidence="2">PepSY-associated TM helix domain-containing protein</fullName>
    </submittedName>
</protein>
<keyword evidence="3" id="KW-1185">Reference proteome</keyword>
<dbReference type="RefSeq" id="WP_273670593.1">
    <property type="nucleotide sequence ID" value="NZ_JAQQXR010000003.1"/>
</dbReference>